<dbReference type="Proteomes" id="UP000295294">
    <property type="component" value="Chromosome 2"/>
</dbReference>
<name>A0A4P7LBD0_9BURK</name>
<organism evidence="3 4">
    <name type="scientific">Cupriavidus oxalaticus</name>
    <dbReference type="NCBI Taxonomy" id="96344"/>
    <lineage>
        <taxon>Bacteria</taxon>
        <taxon>Pseudomonadati</taxon>
        <taxon>Pseudomonadota</taxon>
        <taxon>Betaproteobacteria</taxon>
        <taxon>Burkholderiales</taxon>
        <taxon>Burkholderiaceae</taxon>
        <taxon>Cupriavidus</taxon>
    </lineage>
</organism>
<dbReference type="RefSeq" id="WP_133097432.1">
    <property type="nucleotide sequence ID" value="NZ_CP038635.1"/>
</dbReference>
<dbReference type="OrthoDB" id="8964903at2"/>
<dbReference type="EMBL" id="CP038635">
    <property type="protein sequence ID" value="QBY52815.1"/>
    <property type="molecule type" value="Genomic_DNA"/>
</dbReference>
<proteinExistence type="predicted"/>
<accession>A0A4P7LBD0</accession>
<feature type="signal peptide" evidence="2">
    <location>
        <begin position="1"/>
        <end position="24"/>
    </location>
</feature>
<evidence type="ECO:0000256" key="2">
    <source>
        <dbReference type="SAM" id="SignalP"/>
    </source>
</evidence>
<reference evidence="3 4" key="1">
    <citation type="submission" date="2019-03" db="EMBL/GenBank/DDBJ databases">
        <title>Efficiently degradation of phenoxyalkanoic acid herbicides by Cupriavidus oxalaticus strain X32.</title>
        <authorList>
            <person name="Sheng X."/>
        </authorList>
    </citation>
    <scope>NUCLEOTIDE SEQUENCE [LARGE SCALE GENOMIC DNA]</scope>
    <source>
        <strain evidence="3 4">X32</strain>
    </source>
</reference>
<evidence type="ECO:0000313" key="3">
    <source>
        <dbReference type="EMBL" id="QBY52815.1"/>
    </source>
</evidence>
<feature type="compositionally biased region" description="Polar residues" evidence="1">
    <location>
        <begin position="63"/>
        <end position="75"/>
    </location>
</feature>
<dbReference type="AlphaFoldDB" id="A0A4P7LBD0"/>
<sequence length="132" mass="13792">MLKKTVSTLIVAAFAAVGATQVYAQKNYTEGGDLYGGSHTKKQASPNQNPAKSGKFDPYTDGAKQSTRSDLTNSGKKFDPNTDGAKAGKYDPYTDGAKAGKPDPYTDGAKTGKYDPYTDGAKAPASQGDKAQ</sequence>
<protein>
    <submittedName>
        <fullName evidence="3">Uncharacterized protein</fullName>
    </submittedName>
</protein>
<keyword evidence="2" id="KW-0732">Signal</keyword>
<feature type="chain" id="PRO_5020744132" evidence="2">
    <location>
        <begin position="25"/>
        <end position="132"/>
    </location>
</feature>
<gene>
    <name evidence="3" type="ORF">E0W60_16770</name>
</gene>
<dbReference type="STRING" id="1349762.GCA_001592245_02177"/>
<dbReference type="KEGG" id="cox:E0W60_16770"/>
<evidence type="ECO:0000256" key="1">
    <source>
        <dbReference type="SAM" id="MobiDB-lite"/>
    </source>
</evidence>
<evidence type="ECO:0000313" key="4">
    <source>
        <dbReference type="Proteomes" id="UP000295294"/>
    </source>
</evidence>
<feature type="region of interest" description="Disordered" evidence="1">
    <location>
        <begin position="29"/>
        <end position="132"/>
    </location>
</feature>